<evidence type="ECO:0008006" key="6">
    <source>
        <dbReference type="Google" id="ProtNLM"/>
    </source>
</evidence>
<dbReference type="AlphaFoldDB" id="A0A5D0CT73"/>
<sequence length="97" mass="10003">MKKSLKTLLVTALISSALALPASAYGTTGSGAGGTTGTGGGNMTDNTTGNYSTRGHYTTNNVRANAANRNDGVDWGWLGLLGLLGLAGMRRKETDRR</sequence>
<feature type="region of interest" description="Disordered" evidence="1">
    <location>
        <begin position="23"/>
        <end position="55"/>
    </location>
</feature>
<proteinExistence type="predicted"/>
<feature type="compositionally biased region" description="Gly residues" evidence="1">
    <location>
        <begin position="28"/>
        <end position="42"/>
    </location>
</feature>
<keyword evidence="2" id="KW-0812">Transmembrane</keyword>
<evidence type="ECO:0000256" key="3">
    <source>
        <dbReference type="SAM" id="SignalP"/>
    </source>
</evidence>
<evidence type="ECO:0000256" key="2">
    <source>
        <dbReference type="SAM" id="Phobius"/>
    </source>
</evidence>
<dbReference type="EMBL" id="VSDO01000002">
    <property type="protein sequence ID" value="TYA13043.1"/>
    <property type="molecule type" value="Genomic_DNA"/>
</dbReference>
<dbReference type="RefSeq" id="WP_148451642.1">
    <property type="nucleotide sequence ID" value="NZ_BORZ01000005.1"/>
</dbReference>
<evidence type="ECO:0000313" key="5">
    <source>
        <dbReference type="Proteomes" id="UP000325218"/>
    </source>
</evidence>
<protein>
    <recommendedName>
        <fullName evidence="6">WGxxGxxG-CTERM domain-containing protein</fullName>
    </recommendedName>
</protein>
<dbReference type="Proteomes" id="UP000325218">
    <property type="component" value="Unassembled WGS sequence"/>
</dbReference>
<feature type="transmembrane region" description="Helical" evidence="2">
    <location>
        <begin position="72"/>
        <end position="89"/>
    </location>
</feature>
<feature type="signal peptide" evidence="3">
    <location>
        <begin position="1"/>
        <end position="24"/>
    </location>
</feature>
<keyword evidence="2" id="KW-1133">Transmembrane helix</keyword>
<reference evidence="4 5" key="1">
    <citation type="submission" date="2019-08" db="EMBL/GenBank/DDBJ databases">
        <title>Genome sequencing of Paenibacillus faecis DSM 23593(T).</title>
        <authorList>
            <person name="Kook J.-K."/>
            <person name="Park S.-N."/>
            <person name="Lim Y.K."/>
        </authorList>
    </citation>
    <scope>NUCLEOTIDE SEQUENCE [LARGE SCALE GENOMIC DNA]</scope>
    <source>
        <strain evidence="4 5">DSM 23593</strain>
    </source>
</reference>
<keyword evidence="2" id="KW-0472">Membrane</keyword>
<accession>A0A5D0CT73</accession>
<organism evidence="4 5">
    <name type="scientific">Paenibacillus faecis</name>
    <dbReference type="NCBI Taxonomy" id="862114"/>
    <lineage>
        <taxon>Bacteria</taxon>
        <taxon>Bacillati</taxon>
        <taxon>Bacillota</taxon>
        <taxon>Bacilli</taxon>
        <taxon>Bacillales</taxon>
        <taxon>Paenibacillaceae</taxon>
        <taxon>Paenibacillus</taxon>
    </lineage>
</organism>
<name>A0A5D0CT73_9BACL</name>
<feature type="chain" id="PRO_5022854344" description="WGxxGxxG-CTERM domain-containing protein" evidence="3">
    <location>
        <begin position="25"/>
        <end position="97"/>
    </location>
</feature>
<dbReference type="NCBIfam" id="NF041742">
    <property type="entry name" value="WGxxGxxG_fam"/>
    <property type="match status" value="1"/>
</dbReference>
<keyword evidence="5" id="KW-1185">Reference proteome</keyword>
<comment type="caution">
    <text evidence="4">The sequence shown here is derived from an EMBL/GenBank/DDBJ whole genome shotgun (WGS) entry which is preliminary data.</text>
</comment>
<gene>
    <name evidence="4" type="ORF">FRY98_10185</name>
</gene>
<dbReference type="NCBIfam" id="NF038039">
    <property type="entry name" value="WGxxGxxG-CTERM"/>
    <property type="match status" value="1"/>
</dbReference>
<keyword evidence="3" id="KW-0732">Signal</keyword>
<evidence type="ECO:0000256" key="1">
    <source>
        <dbReference type="SAM" id="MobiDB-lite"/>
    </source>
</evidence>
<evidence type="ECO:0000313" key="4">
    <source>
        <dbReference type="EMBL" id="TYA13043.1"/>
    </source>
</evidence>